<dbReference type="Proteomes" id="UP000039324">
    <property type="component" value="Unassembled WGS sequence"/>
</dbReference>
<sequence>MRLVYAPGACPTVPMHAATSTRVRASWRCWQLAVIVLVAILLLRNYYIGVIPLSKGARSMTTQKPPIRMFGCSLRAPATRVIQSALWFVPPVMKTVERHTISVMLALMSRDKESLCPPGRSSWVWVEDDTELCAGAMDHLDSIDRWIASLDDSNPLVYVRTSFGFNGHVVRCKKHDEFVQAAADAQGQPAIDDRLAQLLRGRTAVYRWNLFNHRATSSTIQTESTILRDLQTPKCYQLNTETLIWHERYDSRCLAAGFALSPCTDYGAPVAMFPSVPLRFPDATEQDSVVTVGDGTCNEICAPRRCSDERLQMLNERMKYDGVVPVLKDGSPVCDVLRGSTYDGEDQPRVVEGSCYVRLGNLPTCSGRGFQRLCPCEA</sequence>
<organism evidence="2 3">
    <name type="scientific">Plasmodiophora brassicae</name>
    <name type="common">Clubroot disease agent</name>
    <dbReference type="NCBI Taxonomy" id="37360"/>
    <lineage>
        <taxon>Eukaryota</taxon>
        <taxon>Sar</taxon>
        <taxon>Rhizaria</taxon>
        <taxon>Endomyxa</taxon>
        <taxon>Phytomyxea</taxon>
        <taxon>Plasmodiophorida</taxon>
        <taxon>Plasmodiophoridae</taxon>
        <taxon>Plasmodiophora</taxon>
    </lineage>
</organism>
<keyword evidence="1" id="KW-1133">Transmembrane helix</keyword>
<dbReference type="EMBL" id="CDSF01000121">
    <property type="protein sequence ID" value="CEP01911.1"/>
    <property type="molecule type" value="Genomic_DNA"/>
</dbReference>
<keyword evidence="1" id="KW-0472">Membrane</keyword>
<name>A0A0G4J3Q3_PLABS</name>
<feature type="transmembrane region" description="Helical" evidence="1">
    <location>
        <begin position="29"/>
        <end position="47"/>
    </location>
</feature>
<reference evidence="2 3" key="1">
    <citation type="submission" date="2015-02" db="EMBL/GenBank/DDBJ databases">
        <authorList>
            <person name="Chooi Y.-H."/>
        </authorList>
    </citation>
    <scope>NUCLEOTIDE SEQUENCE [LARGE SCALE GENOMIC DNA]</scope>
    <source>
        <strain evidence="2">E3</strain>
    </source>
</reference>
<keyword evidence="3" id="KW-1185">Reference proteome</keyword>
<gene>
    <name evidence="2" type="ORF">PBRA_008854</name>
</gene>
<evidence type="ECO:0000256" key="1">
    <source>
        <dbReference type="SAM" id="Phobius"/>
    </source>
</evidence>
<evidence type="ECO:0000313" key="3">
    <source>
        <dbReference type="Proteomes" id="UP000039324"/>
    </source>
</evidence>
<evidence type="ECO:0000313" key="2">
    <source>
        <dbReference type="EMBL" id="CEP01911.1"/>
    </source>
</evidence>
<accession>A0A0G4J3Q3</accession>
<dbReference type="AlphaFoldDB" id="A0A0G4J3Q3"/>
<protein>
    <submittedName>
        <fullName evidence="2">Uncharacterized protein</fullName>
    </submittedName>
</protein>
<keyword evidence="1" id="KW-0812">Transmembrane</keyword>
<proteinExistence type="predicted"/>